<keyword evidence="1" id="KW-0472">Membrane</keyword>
<keyword evidence="1" id="KW-0812">Transmembrane</keyword>
<dbReference type="Proteomes" id="UP001500426">
    <property type="component" value="Unassembled WGS sequence"/>
</dbReference>
<name>A0ABP7UTS8_9FLAO</name>
<keyword evidence="3" id="KW-1185">Reference proteome</keyword>
<gene>
    <name evidence="2" type="ORF">GCM10022388_18820</name>
</gene>
<reference evidence="3" key="1">
    <citation type="journal article" date="2019" name="Int. J. Syst. Evol. Microbiol.">
        <title>The Global Catalogue of Microorganisms (GCM) 10K type strain sequencing project: providing services to taxonomists for standard genome sequencing and annotation.</title>
        <authorList>
            <consortium name="The Broad Institute Genomics Platform"/>
            <consortium name="The Broad Institute Genome Sequencing Center for Infectious Disease"/>
            <person name="Wu L."/>
            <person name="Ma J."/>
        </authorList>
    </citation>
    <scope>NUCLEOTIDE SEQUENCE [LARGE SCALE GENOMIC DNA]</scope>
    <source>
        <strain evidence="3">JCM 17068</strain>
    </source>
</reference>
<dbReference type="RefSeq" id="WP_345093948.1">
    <property type="nucleotide sequence ID" value="NZ_BAABCS010000017.1"/>
</dbReference>
<accession>A0ABP7UTS8</accession>
<feature type="transmembrane region" description="Helical" evidence="1">
    <location>
        <begin position="6"/>
        <end position="24"/>
    </location>
</feature>
<protein>
    <submittedName>
        <fullName evidence="2">Uncharacterized protein</fullName>
    </submittedName>
</protein>
<evidence type="ECO:0000313" key="3">
    <source>
        <dbReference type="Proteomes" id="UP001500426"/>
    </source>
</evidence>
<comment type="caution">
    <text evidence="2">The sequence shown here is derived from an EMBL/GenBank/DDBJ whole genome shotgun (WGS) entry which is preliminary data.</text>
</comment>
<sequence>MQSTVNIIIGLLCFILGILIIMLYNIEKKEKKQGLYFSRFKNAGILLIMLGFTLIIREISK</sequence>
<evidence type="ECO:0000256" key="1">
    <source>
        <dbReference type="SAM" id="Phobius"/>
    </source>
</evidence>
<feature type="transmembrane region" description="Helical" evidence="1">
    <location>
        <begin position="36"/>
        <end position="56"/>
    </location>
</feature>
<dbReference type="EMBL" id="BAABCS010000017">
    <property type="protein sequence ID" value="GAA4052726.1"/>
    <property type="molecule type" value="Genomic_DNA"/>
</dbReference>
<organism evidence="2 3">
    <name type="scientific">Flavobacterium chungnamense</name>
    <dbReference type="NCBI Taxonomy" id="706182"/>
    <lineage>
        <taxon>Bacteria</taxon>
        <taxon>Pseudomonadati</taxon>
        <taxon>Bacteroidota</taxon>
        <taxon>Flavobacteriia</taxon>
        <taxon>Flavobacteriales</taxon>
        <taxon>Flavobacteriaceae</taxon>
        <taxon>Flavobacterium</taxon>
    </lineage>
</organism>
<evidence type="ECO:0000313" key="2">
    <source>
        <dbReference type="EMBL" id="GAA4052726.1"/>
    </source>
</evidence>
<keyword evidence="1" id="KW-1133">Transmembrane helix</keyword>
<proteinExistence type="predicted"/>